<feature type="compositionally biased region" description="Polar residues" evidence="1">
    <location>
        <begin position="153"/>
        <end position="163"/>
    </location>
</feature>
<keyword evidence="3" id="KW-0282">Flagellum</keyword>
<keyword evidence="3" id="KW-0969">Cilium</keyword>
<feature type="domain" description="Flagellar hook-length control protein-like C-terminal" evidence="2">
    <location>
        <begin position="384"/>
        <end position="452"/>
    </location>
</feature>
<accession>A0ABS6XJT1</accession>
<feature type="compositionally biased region" description="Low complexity" evidence="1">
    <location>
        <begin position="211"/>
        <end position="248"/>
    </location>
</feature>
<comment type="caution">
    <text evidence="3">The sequence shown here is derived from an EMBL/GenBank/DDBJ whole genome shotgun (WGS) entry which is preliminary data.</text>
</comment>
<protein>
    <submittedName>
        <fullName evidence="3">Flagellar hook-length control protein FliK</fullName>
    </submittedName>
</protein>
<sequence length="516" mass="51302">MMVSMQPLSLVGVSTPSAPGRTASPASGGDTGGFADLLGGTALTPPTKGAMLATGDTALPPLQLAIGETGSDAASSEPVPAKRAAGTQAEGELPASAVSAPPVPIAPALRSPDLSGKIASPEAASTGETPATDGSKLPVAQIDAPMPGKAAPSTLTGPRNSGDQADVDPDGKTVMAKASAPSANIQTETPAGIVTVAQSAEDAGDADPADDSAPSSDDQSQASTAVHVAAAQLAVPVAAPVPQPSAQAKTSKQDKPQGAATAASGIDGIVPARGEGEIAMAKADGETRLKSQNGDSAAPDSKPGKTKASSHEGASAPQRDIAAPKDFSAALDAARAQPNADPMRGMDAKSASAQSAQPPGQPSDGIVRASAPGHDMGIALARHADHKGDQVVTLRLDPGDLGRIEVRLAVDDKGMMTARVTADHHHTLDLIRRDADTLVRTLNDAGVRAETQGFRFEGGGTSGGQQNAAWNGQQGGGNGRRLPFQHDAAASDALTDPLPAQAQPLGIAAGRINLLA</sequence>
<gene>
    <name evidence="3" type="ORF">KY084_06195</name>
</gene>
<proteinExistence type="predicted"/>
<feature type="region of interest" description="Disordered" evidence="1">
    <location>
        <begin position="1"/>
        <end position="42"/>
    </location>
</feature>
<organism evidence="3 4">
    <name type="scientific">Stakelama flava</name>
    <dbReference type="NCBI Taxonomy" id="2860338"/>
    <lineage>
        <taxon>Bacteria</taxon>
        <taxon>Pseudomonadati</taxon>
        <taxon>Pseudomonadota</taxon>
        <taxon>Alphaproteobacteria</taxon>
        <taxon>Sphingomonadales</taxon>
        <taxon>Sphingomonadaceae</taxon>
        <taxon>Stakelama</taxon>
    </lineage>
</organism>
<dbReference type="EMBL" id="JAHWZX010000004">
    <property type="protein sequence ID" value="MBW4330464.1"/>
    <property type="molecule type" value="Genomic_DNA"/>
</dbReference>
<dbReference type="Proteomes" id="UP001197214">
    <property type="component" value="Unassembled WGS sequence"/>
</dbReference>
<reference evidence="3 4" key="1">
    <citation type="submission" date="2021-07" db="EMBL/GenBank/DDBJ databases">
        <title>Stakelama flava sp. nov., a novel endophytic bacterium isolated from branch of Kandelia candel.</title>
        <authorList>
            <person name="Tuo L."/>
        </authorList>
    </citation>
    <scope>NUCLEOTIDE SEQUENCE [LARGE SCALE GENOMIC DNA]</scope>
    <source>
        <strain evidence="3 4">CBK3Z-3</strain>
    </source>
</reference>
<keyword evidence="4" id="KW-1185">Reference proteome</keyword>
<feature type="region of interest" description="Disordered" evidence="1">
    <location>
        <begin position="334"/>
        <end position="371"/>
    </location>
</feature>
<evidence type="ECO:0000256" key="1">
    <source>
        <dbReference type="SAM" id="MobiDB-lite"/>
    </source>
</evidence>
<dbReference type="InterPro" id="IPR021136">
    <property type="entry name" value="Flagellar_hook_control-like_C"/>
</dbReference>
<keyword evidence="3" id="KW-0966">Cell projection</keyword>
<dbReference type="RefSeq" id="WP_219237571.1">
    <property type="nucleotide sequence ID" value="NZ_JAHWZX010000004.1"/>
</dbReference>
<feature type="region of interest" description="Disordered" evidence="1">
    <location>
        <begin position="62"/>
        <end position="320"/>
    </location>
</feature>
<dbReference type="Pfam" id="PF02120">
    <property type="entry name" value="Flg_hook"/>
    <property type="match status" value="1"/>
</dbReference>
<evidence type="ECO:0000259" key="2">
    <source>
        <dbReference type="Pfam" id="PF02120"/>
    </source>
</evidence>
<evidence type="ECO:0000313" key="4">
    <source>
        <dbReference type="Proteomes" id="UP001197214"/>
    </source>
</evidence>
<name>A0ABS6XJT1_9SPHN</name>
<dbReference type="CDD" id="cd17470">
    <property type="entry name" value="T3SS_Flik_C"/>
    <property type="match status" value="1"/>
</dbReference>
<evidence type="ECO:0000313" key="3">
    <source>
        <dbReference type="EMBL" id="MBW4330464.1"/>
    </source>
</evidence>